<gene>
    <name evidence="6" type="ORF">QQX98_007419</name>
</gene>
<organism evidence="6 7">
    <name type="scientific">Neonectria punicea</name>
    <dbReference type="NCBI Taxonomy" id="979145"/>
    <lineage>
        <taxon>Eukaryota</taxon>
        <taxon>Fungi</taxon>
        <taxon>Dikarya</taxon>
        <taxon>Ascomycota</taxon>
        <taxon>Pezizomycotina</taxon>
        <taxon>Sordariomycetes</taxon>
        <taxon>Hypocreomycetidae</taxon>
        <taxon>Hypocreales</taxon>
        <taxon>Nectriaceae</taxon>
        <taxon>Neonectria</taxon>
    </lineage>
</organism>
<keyword evidence="7" id="KW-1185">Reference proteome</keyword>
<comment type="subunit">
    <text evidence="4">Binds to mitochondrial small subunit 15S rRNA.</text>
</comment>
<comment type="caution">
    <text evidence="6">The sequence shown here is derived from an EMBL/GenBank/DDBJ whole genome shotgun (WGS) entry which is preliminary data.</text>
</comment>
<evidence type="ECO:0000256" key="3">
    <source>
        <dbReference type="ARBA" id="ARBA00044493"/>
    </source>
</evidence>
<comment type="similarity">
    <text evidence="1">Belongs to the CCM1 family.</text>
</comment>
<evidence type="ECO:0000256" key="2">
    <source>
        <dbReference type="ARBA" id="ARBA00022737"/>
    </source>
</evidence>
<comment type="function">
    <text evidence="3">Regulates mitochondrial small subunit maturation by controlling 15S rRNA 5'-end processing. Localizes to the 5' precursor of the 15S rRNA in a position that is subsequently occupied by mS47 in the mature yeast mtSSU. Uses structure and sequence-specific RNA recognition, binding to a single-stranded region of the precursor and specifically recognizing bases -6 to -1. The exchange of Ccm1 for mS47 is coupled to the irreversible removal of precursor rRNA that is accompanied by conformational changes of the mitoribosomal proteins uS5m and mS26. These conformational changes signal completion of 5'-end rRNA processing through protection of the mature 5'-end of the 15S rRNA and stabilization of mS47. The removal of the 5' precursor together with the dissociation of Ccm1 may be catalyzed by the 5'-3' exoribonuclease Pet127. Involved in the specific removal of group I introns in mitochondrial encoded transcripts.</text>
</comment>
<evidence type="ECO:0000313" key="7">
    <source>
        <dbReference type="Proteomes" id="UP001498476"/>
    </source>
</evidence>
<feature type="compositionally biased region" description="Polar residues" evidence="5">
    <location>
        <begin position="808"/>
        <end position="829"/>
    </location>
</feature>
<feature type="region of interest" description="Disordered" evidence="5">
    <location>
        <begin position="99"/>
        <end position="179"/>
    </location>
</feature>
<evidence type="ECO:0000256" key="1">
    <source>
        <dbReference type="ARBA" id="ARBA00006192"/>
    </source>
</evidence>
<dbReference type="PANTHER" id="PTHR47936:SF1">
    <property type="entry name" value="PENTATRICOPEPTIDE REPEAT-CONTAINING PROTEIN GUN1, CHLOROPLASTIC"/>
    <property type="match status" value="1"/>
</dbReference>
<dbReference type="SUPFAM" id="SSF48452">
    <property type="entry name" value="TPR-like"/>
    <property type="match status" value="1"/>
</dbReference>
<dbReference type="Pfam" id="PF13812">
    <property type="entry name" value="PPR_3"/>
    <property type="match status" value="1"/>
</dbReference>
<reference evidence="6 7" key="1">
    <citation type="journal article" date="2025" name="Microbiol. Resour. Announc.">
        <title>Draft genome sequences for Neonectria magnoliae and Neonectria punicea, canker pathogens of Liriodendron tulipifera and Acer saccharum in West Virginia.</title>
        <authorList>
            <person name="Petronek H.M."/>
            <person name="Kasson M.T."/>
            <person name="Metheny A.M."/>
            <person name="Stauder C.M."/>
            <person name="Lovett B."/>
            <person name="Lynch S.C."/>
            <person name="Garnas J.R."/>
            <person name="Kasson L.R."/>
            <person name="Stajich J.E."/>
        </authorList>
    </citation>
    <scope>NUCLEOTIDE SEQUENCE [LARGE SCALE GENOMIC DNA]</scope>
    <source>
        <strain evidence="6 7">NRRL 64653</strain>
    </source>
</reference>
<dbReference type="InterPro" id="IPR002885">
    <property type="entry name" value="PPR_rpt"/>
</dbReference>
<feature type="compositionally biased region" description="Basic and acidic residues" evidence="5">
    <location>
        <begin position="157"/>
        <end position="166"/>
    </location>
</feature>
<proteinExistence type="inferred from homology"/>
<protein>
    <recommendedName>
        <fullName evidence="8">CoxI translation protein CYA5</fullName>
    </recommendedName>
</protein>
<dbReference type="InterPro" id="IPR011990">
    <property type="entry name" value="TPR-like_helical_dom_sf"/>
</dbReference>
<evidence type="ECO:0000256" key="5">
    <source>
        <dbReference type="SAM" id="MobiDB-lite"/>
    </source>
</evidence>
<feature type="compositionally biased region" description="Basic and acidic residues" evidence="5">
    <location>
        <begin position="1208"/>
        <end position="1219"/>
    </location>
</feature>
<evidence type="ECO:0000313" key="6">
    <source>
        <dbReference type="EMBL" id="KAK7413705.1"/>
    </source>
</evidence>
<feature type="region of interest" description="Disordered" evidence="5">
    <location>
        <begin position="802"/>
        <end position="829"/>
    </location>
</feature>
<name>A0ABR1GY21_9HYPO</name>
<dbReference type="EMBL" id="JAZAVJ010000121">
    <property type="protein sequence ID" value="KAK7413705.1"/>
    <property type="molecule type" value="Genomic_DNA"/>
</dbReference>
<feature type="region of interest" description="Disordered" evidence="5">
    <location>
        <begin position="1194"/>
        <end position="1234"/>
    </location>
</feature>
<accession>A0ABR1GY21</accession>
<dbReference type="Pfam" id="PF01535">
    <property type="entry name" value="PPR"/>
    <property type="match status" value="1"/>
</dbReference>
<evidence type="ECO:0000256" key="4">
    <source>
        <dbReference type="ARBA" id="ARBA00044511"/>
    </source>
</evidence>
<dbReference type="Proteomes" id="UP001498476">
    <property type="component" value="Unassembled WGS sequence"/>
</dbReference>
<sequence length="1234" mass="141746">MLERTAAGLESCTLQRVLPKPTKSCRQLHTGFWQHGASAIDLSSIWPGPPRAADSESADVDPGPRYQQTNLLASAFLLDFLYPSATLPLLRRIYPKLPRTQDGHRNTVGPRRRQFSSAAADLTLDSTTTTRARSSDGNSGEGGFHKAIPSDRPPTLENRRDGADGTKHRHPPITGTQARPIDLSKYDTQETLDRLKQLIDDADNLYSEAWDLYTHADHQNRLELRAGLVKYLVRSHGVVENGRALSVFRQIPQDEWDNDLLASGILLFLRNGDLPSAIDQFKVGLESKGLTGGVEYLLADAISSRKWTSALDVWVAYYTAQAKKYPRRKPSADRLKELEGIPNQGSLYFAFRNFLVSDGAEYQQKLKQSPVSDMALRVFRKHFARMALWEPCSPDQAAIILETLNDKDLYNDYLVRMFDRWYEKLEPQSNIVKLPAMYQKFRDLPNAKPAMPVLRGMFKVHFPKDIAALEQLYQDWIRFRGGLNQWGYEKFLKLYAQRGDVAAVQKLWAKYIETYPEVLRTPRAFRSTLNVYAQAGDVAQAEKAFQEMSSKYGVEPDVDCWNTLLKTYMRTNDYPQVLRCFDEISKKHAPDSFTYAHVMAMSSKKGDLETTLDFFNRSQEAQVPITKEIGLALVVAYCQNDLLMEAERLCVEMAERKLTHAAIWNQLLNFNGEARDLQRCYTILERMKTFGVQWDDDTHRFLLQALVNVNQIHPAYALLKGAEDEELFSVTPEHYAIVMAGAARVGEHLLVNSLHHRLEKSNMPVSFKALIAVVETAMQQKPGVGRTLHLSKELVEHFRQDVAGSTGEPGQTATSNSPTHLSANPAMSKNEQQNVGRAIMLLVEMREFGTAEELMTLYNGLVPPFQNEQYPPNVMSALMLAYYKDENLDRVMELWQKTWEQMLKTGKNDSAGRIYSGHEYDLSRVLNIVLRVYRDRNDGQGLSDCIDRVTKEGFKLTCATWSLAIRYLAELGRWQRAMYWCETMLMDGWRGWNWGRNNREKAAMLNTRFLRAPKQLVFRLQQKWLDMRKMAAWSQDISHQLHKVQQHFPRLYHAFTTSDMETLPLIYQVKEDATSVRDVDKVIRSMPYKELMKAKEQLLKQMAKEKKRDQSLGMPTTAPMTAAEQEAWKQELHRKVRRYAVTWAKRRKERFDKAEDSFSEGELSSSAAADPDQVVAQERTAYWDDFWSRYDQRPHGERRIHHVMRSTRANDRDRKRRPESSAASKQRSGGDNKW</sequence>
<keyword evidence="2" id="KW-0677">Repeat</keyword>
<feature type="compositionally biased region" description="Low complexity" evidence="5">
    <location>
        <begin position="116"/>
        <end position="132"/>
    </location>
</feature>
<evidence type="ECO:0008006" key="8">
    <source>
        <dbReference type="Google" id="ProtNLM"/>
    </source>
</evidence>
<dbReference type="NCBIfam" id="TIGR00756">
    <property type="entry name" value="PPR"/>
    <property type="match status" value="1"/>
</dbReference>
<dbReference type="PANTHER" id="PTHR47936">
    <property type="entry name" value="PPR_LONG DOMAIN-CONTAINING PROTEIN"/>
    <property type="match status" value="1"/>
</dbReference>
<dbReference type="Gene3D" id="1.25.40.10">
    <property type="entry name" value="Tetratricopeptide repeat domain"/>
    <property type="match status" value="3"/>
</dbReference>